<evidence type="ECO:0000256" key="1">
    <source>
        <dbReference type="SAM" id="MobiDB-lite"/>
    </source>
</evidence>
<dbReference type="AlphaFoldDB" id="A0AAN9XYQ7"/>
<sequence length="131" mass="14145">MAADADAVPSRSLRLRLQFDDAVAVRRKHSAVPYASPSDLLCSALLMARGSPPTPNSPSLRQKTASVRCVGTRHSALMARQVAARPTAGRTASTSSSSSINVHVHVRGGDISSILLLATWREDYTRRRRLP</sequence>
<organism evidence="2 3">
    <name type="scientific">Parthenolecanium corni</name>
    <dbReference type="NCBI Taxonomy" id="536013"/>
    <lineage>
        <taxon>Eukaryota</taxon>
        <taxon>Metazoa</taxon>
        <taxon>Ecdysozoa</taxon>
        <taxon>Arthropoda</taxon>
        <taxon>Hexapoda</taxon>
        <taxon>Insecta</taxon>
        <taxon>Pterygota</taxon>
        <taxon>Neoptera</taxon>
        <taxon>Paraneoptera</taxon>
        <taxon>Hemiptera</taxon>
        <taxon>Sternorrhyncha</taxon>
        <taxon>Coccoidea</taxon>
        <taxon>Coccidae</taxon>
        <taxon>Parthenolecanium</taxon>
    </lineage>
</organism>
<feature type="compositionally biased region" description="Low complexity" evidence="1">
    <location>
        <begin position="83"/>
        <end position="99"/>
    </location>
</feature>
<proteinExistence type="predicted"/>
<keyword evidence="3" id="KW-1185">Reference proteome</keyword>
<gene>
    <name evidence="2" type="ORF">V9T40_011778</name>
</gene>
<evidence type="ECO:0000313" key="2">
    <source>
        <dbReference type="EMBL" id="KAK7575492.1"/>
    </source>
</evidence>
<dbReference type="EMBL" id="JBBCAQ010000036">
    <property type="protein sequence ID" value="KAK7575492.1"/>
    <property type="molecule type" value="Genomic_DNA"/>
</dbReference>
<comment type="caution">
    <text evidence="2">The sequence shown here is derived from an EMBL/GenBank/DDBJ whole genome shotgun (WGS) entry which is preliminary data.</text>
</comment>
<dbReference type="Proteomes" id="UP001367676">
    <property type="component" value="Unassembled WGS sequence"/>
</dbReference>
<accession>A0AAN9XYQ7</accession>
<reference evidence="2 3" key="1">
    <citation type="submission" date="2024-03" db="EMBL/GenBank/DDBJ databases">
        <title>Adaptation during the transition from Ophiocordyceps entomopathogen to insect associate is accompanied by gene loss and intensified selection.</title>
        <authorList>
            <person name="Ward C.M."/>
            <person name="Onetto C.A."/>
            <person name="Borneman A.R."/>
        </authorList>
    </citation>
    <scope>NUCLEOTIDE SEQUENCE [LARGE SCALE GENOMIC DNA]</scope>
    <source>
        <strain evidence="2">AWRI1</strain>
        <tissue evidence="2">Single Adult Female</tissue>
    </source>
</reference>
<evidence type="ECO:0000313" key="3">
    <source>
        <dbReference type="Proteomes" id="UP001367676"/>
    </source>
</evidence>
<protein>
    <submittedName>
        <fullName evidence="2">Uncharacterized protein</fullName>
    </submittedName>
</protein>
<name>A0AAN9XYQ7_9HEMI</name>
<feature type="region of interest" description="Disordered" evidence="1">
    <location>
        <begin position="80"/>
        <end position="99"/>
    </location>
</feature>